<accession>A0A078KQ94</accession>
<evidence type="ECO:0000313" key="7">
    <source>
        <dbReference type="Proteomes" id="UP000032431"/>
    </source>
</evidence>
<evidence type="ECO:0000256" key="5">
    <source>
        <dbReference type="HAMAP-Rule" id="MF_00362"/>
    </source>
</evidence>
<evidence type="ECO:0000256" key="3">
    <source>
        <dbReference type="ARBA" id="ARBA00023274"/>
    </source>
</evidence>
<proteinExistence type="inferred from homology"/>
<dbReference type="Gene3D" id="3.30.70.1730">
    <property type="match status" value="1"/>
</dbReference>
<dbReference type="CDD" id="cd05797">
    <property type="entry name" value="Ribosomal_L10"/>
    <property type="match status" value="1"/>
</dbReference>
<dbReference type="InterPro" id="IPR001790">
    <property type="entry name" value="Ribosomal_uL10"/>
</dbReference>
<dbReference type="SUPFAM" id="SSF160369">
    <property type="entry name" value="Ribosomal protein L10-like"/>
    <property type="match status" value="1"/>
</dbReference>
<dbReference type="PATRIC" id="fig|29343.3.peg.1569"/>
<dbReference type="OrthoDB" id="9808307at2"/>
<gene>
    <name evidence="5" type="primary">rplJ</name>
    <name evidence="6" type="ORF">CCDG5_1488</name>
</gene>
<reference evidence="7" key="1">
    <citation type="submission" date="2014-07" db="EMBL/GenBank/DDBJ databases">
        <authorList>
            <person name="Wibberg D."/>
        </authorList>
    </citation>
    <scope>NUCLEOTIDE SEQUENCE [LARGE SCALE GENOMIC DNA]</scope>
    <source>
        <strain evidence="7">DG5</strain>
    </source>
</reference>
<dbReference type="AlphaFoldDB" id="A0A078KQ94"/>
<evidence type="ECO:0000256" key="4">
    <source>
        <dbReference type="ARBA" id="ARBA00035202"/>
    </source>
</evidence>
<dbReference type="GO" id="GO:0006412">
    <property type="term" value="P:translation"/>
    <property type="evidence" value="ECO:0007669"/>
    <property type="project" value="UniProtKB-UniRule"/>
</dbReference>
<keyword evidence="2 5" id="KW-0689">Ribosomal protein</keyword>
<sequence length="177" mass="18986">MPSKKILEQKQQMVDELAEKMKKAVSGVLVDYTGISVADDTKLRAELRKAGVYYTVKKNSIISLAAKKAGLEGFDEYLKGSTAIALAEEDMIAPAKILAKFADEKDNFKIKAGFIEGETVDAGKVKELSKLPSKEVLVAKFLGGLNAPISGFVNVLNGNLRGLVVALNAIAEKKKSA</sequence>
<dbReference type="NCBIfam" id="NF000955">
    <property type="entry name" value="PRK00099.1-1"/>
    <property type="match status" value="1"/>
</dbReference>
<dbReference type="Proteomes" id="UP000032431">
    <property type="component" value="Chromosome I"/>
</dbReference>
<dbReference type="InterPro" id="IPR043141">
    <property type="entry name" value="Ribosomal_uL10-like_sf"/>
</dbReference>
<organism evidence="6 7">
    <name type="scientific">[Clostridium] cellulosi</name>
    <dbReference type="NCBI Taxonomy" id="29343"/>
    <lineage>
        <taxon>Bacteria</taxon>
        <taxon>Bacillati</taxon>
        <taxon>Bacillota</taxon>
        <taxon>Clostridia</taxon>
        <taxon>Eubacteriales</taxon>
        <taxon>Oscillospiraceae</taxon>
        <taxon>Oscillospiraceae incertae sedis</taxon>
    </lineage>
</organism>
<dbReference type="EMBL" id="LM995447">
    <property type="protein sequence ID" value="CDZ24598.1"/>
    <property type="molecule type" value="Genomic_DNA"/>
</dbReference>
<name>A0A078KQ94_9FIRM</name>
<keyword evidence="3 5" id="KW-0687">Ribonucleoprotein</keyword>
<comment type="similarity">
    <text evidence="1 5">Belongs to the universal ribosomal protein uL10 family.</text>
</comment>
<keyword evidence="7" id="KW-1185">Reference proteome</keyword>
<protein>
    <recommendedName>
        <fullName evidence="4 5">Large ribosomal subunit protein uL10</fullName>
    </recommendedName>
</protein>
<evidence type="ECO:0000256" key="1">
    <source>
        <dbReference type="ARBA" id="ARBA00008889"/>
    </source>
</evidence>
<dbReference type="KEGG" id="ccel:CCDG5_1488"/>
<comment type="subunit">
    <text evidence="5">Part of the ribosomal stalk of the 50S ribosomal subunit. The N-terminus interacts with L11 and the large rRNA to form the base of the stalk. The C-terminus forms an elongated spine to which L12 dimers bind in a sequential fashion forming a multimeric L10(L12)X complex.</text>
</comment>
<dbReference type="GO" id="GO:0070180">
    <property type="term" value="F:large ribosomal subunit rRNA binding"/>
    <property type="evidence" value="ECO:0007669"/>
    <property type="project" value="UniProtKB-UniRule"/>
</dbReference>
<dbReference type="PANTHER" id="PTHR11560">
    <property type="entry name" value="39S RIBOSOMAL PROTEIN L10, MITOCHONDRIAL"/>
    <property type="match status" value="1"/>
</dbReference>
<dbReference type="GO" id="GO:0003735">
    <property type="term" value="F:structural constituent of ribosome"/>
    <property type="evidence" value="ECO:0007669"/>
    <property type="project" value="InterPro"/>
</dbReference>
<dbReference type="STRING" id="29343.CCDG5_1488"/>
<dbReference type="HAMAP" id="MF_00362">
    <property type="entry name" value="Ribosomal_uL10"/>
    <property type="match status" value="1"/>
</dbReference>
<comment type="function">
    <text evidence="5">Forms part of the ribosomal stalk, playing a central role in the interaction of the ribosome with GTP-bound translation factors.</text>
</comment>
<keyword evidence="5" id="KW-0694">RNA-binding</keyword>
<dbReference type="InterPro" id="IPR022973">
    <property type="entry name" value="Ribosomal_uL10_bac"/>
</dbReference>
<dbReference type="InterPro" id="IPR002363">
    <property type="entry name" value="Ribosomal_uL10_CS_bac"/>
</dbReference>
<dbReference type="GO" id="GO:0015934">
    <property type="term" value="C:large ribosomal subunit"/>
    <property type="evidence" value="ECO:0007669"/>
    <property type="project" value="InterPro"/>
</dbReference>
<dbReference type="HOGENOM" id="CLU_092227_2_1_9"/>
<keyword evidence="5" id="KW-0699">rRNA-binding</keyword>
<evidence type="ECO:0000256" key="2">
    <source>
        <dbReference type="ARBA" id="ARBA00022980"/>
    </source>
</evidence>
<evidence type="ECO:0000313" key="6">
    <source>
        <dbReference type="EMBL" id="CDZ24598.1"/>
    </source>
</evidence>
<dbReference type="InterPro" id="IPR047865">
    <property type="entry name" value="Ribosomal_uL10_bac_type"/>
</dbReference>
<dbReference type="PROSITE" id="PS01109">
    <property type="entry name" value="RIBOSOMAL_L10"/>
    <property type="match status" value="1"/>
</dbReference>
<dbReference type="Gene3D" id="6.10.250.290">
    <property type="match status" value="1"/>
</dbReference>
<dbReference type="Pfam" id="PF00466">
    <property type="entry name" value="Ribosomal_L10"/>
    <property type="match status" value="1"/>
</dbReference>